<comment type="caution">
    <text evidence="3">The sequence shown here is derived from an EMBL/GenBank/DDBJ whole genome shotgun (WGS) entry which is preliminary data.</text>
</comment>
<reference evidence="3 4" key="1">
    <citation type="submission" date="2018-08" db="EMBL/GenBank/DDBJ databases">
        <title>Genomic investigation of the strawberry pathogen Phytophthora fragariae indicates pathogenicity is determined by transcriptional variation in three key races.</title>
        <authorList>
            <person name="Adams T.M."/>
            <person name="Armitage A.D."/>
            <person name="Sobczyk M.K."/>
            <person name="Bates H.J."/>
            <person name="Dunwell J.M."/>
            <person name="Nellist C.F."/>
            <person name="Harrison R.J."/>
        </authorList>
    </citation>
    <scope>NUCLEOTIDE SEQUENCE [LARGE SCALE GENOMIC DNA]</scope>
    <source>
        <strain evidence="3 4">BC-1</strain>
    </source>
</reference>
<feature type="transmembrane region" description="Helical" evidence="2">
    <location>
        <begin position="88"/>
        <end position="110"/>
    </location>
</feature>
<dbReference type="AlphaFoldDB" id="A0A6A3YRX5"/>
<evidence type="ECO:0000313" key="4">
    <source>
        <dbReference type="Proteomes" id="UP000440367"/>
    </source>
</evidence>
<name>A0A6A3YRX5_9STRA</name>
<proteinExistence type="predicted"/>
<protein>
    <submittedName>
        <fullName evidence="3">Uncharacterized protein</fullName>
    </submittedName>
</protein>
<feature type="transmembrane region" description="Helical" evidence="2">
    <location>
        <begin position="116"/>
        <end position="138"/>
    </location>
</feature>
<organism evidence="3 4">
    <name type="scientific">Phytophthora fragariae</name>
    <dbReference type="NCBI Taxonomy" id="53985"/>
    <lineage>
        <taxon>Eukaryota</taxon>
        <taxon>Sar</taxon>
        <taxon>Stramenopiles</taxon>
        <taxon>Oomycota</taxon>
        <taxon>Peronosporomycetes</taxon>
        <taxon>Peronosporales</taxon>
        <taxon>Peronosporaceae</taxon>
        <taxon>Phytophthora</taxon>
    </lineage>
</organism>
<evidence type="ECO:0000256" key="1">
    <source>
        <dbReference type="SAM" id="MobiDB-lite"/>
    </source>
</evidence>
<evidence type="ECO:0000313" key="3">
    <source>
        <dbReference type="EMBL" id="KAE9223217.1"/>
    </source>
</evidence>
<keyword evidence="2" id="KW-1133">Transmembrane helix</keyword>
<gene>
    <name evidence="3" type="ORF">PF002_g15035</name>
</gene>
<evidence type="ECO:0000256" key="2">
    <source>
        <dbReference type="SAM" id="Phobius"/>
    </source>
</evidence>
<feature type="region of interest" description="Disordered" evidence="1">
    <location>
        <begin position="250"/>
        <end position="285"/>
    </location>
</feature>
<sequence>MLSPEVQDSGPLRRWWMLSESLLGTPTIELVVQDEHQHGFGRVVYKFCDAFHAYFYVFIPETGEYGWRAMTQYKEDLRSKWGDTFRRAWFVLCTGWAVIQTTGYVATYSLLSAYNLMETVCMGWFGVATVLMAVNYYLGNGQGVVLYGELEIGWWPALGSSVVVLTGVTSRACRWLAYTRPSPLAKIGDLCEQLKETMEDRAQIERLAHAFWKEDGGVGPVPRDAVEALRAARAARNAARESRANHRELWEEVHAVSETDEEPRRGRRSTVGEDVPSGNGPYRSTRVNYHQMFETPPCEAARIRR</sequence>
<keyword evidence="2" id="KW-0472">Membrane</keyword>
<dbReference type="Proteomes" id="UP000440367">
    <property type="component" value="Unassembled WGS sequence"/>
</dbReference>
<accession>A0A6A3YRX5</accession>
<dbReference type="EMBL" id="QXGD01000827">
    <property type="protein sequence ID" value="KAE9223217.1"/>
    <property type="molecule type" value="Genomic_DNA"/>
</dbReference>
<keyword evidence="2" id="KW-0812">Transmembrane</keyword>